<dbReference type="SUPFAM" id="SSF63829">
    <property type="entry name" value="Calcium-dependent phosphotriesterase"/>
    <property type="match status" value="1"/>
</dbReference>
<sequence>MPNYLQARNVDVDAPVTPTFEFDNTFIENLTLLPNGRLLLTTFGSGNLFALDPEATGPEAETLITLDGSTGLSGIAALGGGKYAITGGIHTSFNFQQGSMKVYIVSLPAQNVPAAVIDSIPVPDTRMMNGMAALPVKSHIILSADSLGGRIIRVDTSTGEASIAFADAALGPSENNPTHPLGINGLRIQGHYLYFTNLAQGTFARFPIDDDGNKTGNVEIIARLEGDDKISQAYDDFTFDGYGNTYIELHPSLVNKISPDGKQATIAGNQTNLAFREPTSVVMAKDSKSICVDRRQRLSMTRDMAARSFMSIFQYN</sequence>
<dbReference type="EMBL" id="KB706437">
    <property type="protein sequence ID" value="EMR67408.1"/>
    <property type="molecule type" value="Genomic_DNA"/>
</dbReference>
<dbReference type="Proteomes" id="UP000012174">
    <property type="component" value="Unassembled WGS sequence"/>
</dbReference>
<dbReference type="InterPro" id="IPR052998">
    <property type="entry name" value="Hetero-Diels-Alderase-like"/>
</dbReference>
<dbReference type="AlphaFoldDB" id="M7SSB5"/>
<dbReference type="KEGG" id="ela:UCREL1_5580"/>
<dbReference type="OMA" id="THGEYAY"/>
<keyword evidence="2" id="KW-1185">Reference proteome</keyword>
<dbReference type="InterPro" id="IPR011042">
    <property type="entry name" value="6-blade_b-propeller_TolB-like"/>
</dbReference>
<protein>
    <recommendedName>
        <fullName evidence="3">Six-bladed beta-propeller-like protein</fullName>
    </recommendedName>
</protein>
<gene>
    <name evidence="1" type="ORF">UCREL1_5580</name>
</gene>
<organism evidence="1 2">
    <name type="scientific">Eutypa lata (strain UCR-EL1)</name>
    <name type="common">Grapevine dieback disease fungus</name>
    <name type="synonym">Eutypa armeniacae</name>
    <dbReference type="NCBI Taxonomy" id="1287681"/>
    <lineage>
        <taxon>Eukaryota</taxon>
        <taxon>Fungi</taxon>
        <taxon>Dikarya</taxon>
        <taxon>Ascomycota</taxon>
        <taxon>Pezizomycotina</taxon>
        <taxon>Sordariomycetes</taxon>
        <taxon>Xylariomycetidae</taxon>
        <taxon>Xylariales</taxon>
        <taxon>Diatrypaceae</taxon>
        <taxon>Eutypa</taxon>
    </lineage>
</organism>
<dbReference type="PANTHER" id="PTHR42060">
    <property type="entry name" value="NHL REPEAT-CONTAINING PROTEIN-RELATED"/>
    <property type="match status" value="1"/>
</dbReference>
<proteinExistence type="predicted"/>
<name>M7SSB5_EUTLA</name>
<evidence type="ECO:0008006" key="3">
    <source>
        <dbReference type="Google" id="ProtNLM"/>
    </source>
</evidence>
<dbReference type="Gene3D" id="2.120.10.30">
    <property type="entry name" value="TolB, C-terminal domain"/>
    <property type="match status" value="1"/>
</dbReference>
<dbReference type="OrthoDB" id="9977941at2759"/>
<dbReference type="eggNOG" id="ENOG502S00D">
    <property type="taxonomic scope" value="Eukaryota"/>
</dbReference>
<evidence type="ECO:0000313" key="2">
    <source>
        <dbReference type="Proteomes" id="UP000012174"/>
    </source>
</evidence>
<dbReference type="PANTHER" id="PTHR42060:SF1">
    <property type="entry name" value="NHL REPEAT-CONTAINING PROTEIN"/>
    <property type="match status" value="1"/>
</dbReference>
<reference evidence="2" key="1">
    <citation type="journal article" date="2013" name="Genome Announc.">
        <title>Draft genome sequence of the grapevine dieback fungus Eutypa lata UCR-EL1.</title>
        <authorList>
            <person name="Blanco-Ulate B."/>
            <person name="Rolshausen P.E."/>
            <person name="Cantu D."/>
        </authorList>
    </citation>
    <scope>NUCLEOTIDE SEQUENCE [LARGE SCALE GENOMIC DNA]</scope>
    <source>
        <strain evidence="2">UCR-EL1</strain>
    </source>
</reference>
<evidence type="ECO:0000313" key="1">
    <source>
        <dbReference type="EMBL" id="EMR67408.1"/>
    </source>
</evidence>
<accession>M7SSB5</accession>
<dbReference type="HOGENOM" id="CLU_052989_0_1_1"/>